<name>A0A1G9EG07_9BACT</name>
<dbReference type="SUPFAM" id="SSF55136">
    <property type="entry name" value="Probable bacterial effector-binding domain"/>
    <property type="match status" value="1"/>
</dbReference>
<feature type="domain" description="AraC effector-binding" evidence="1">
    <location>
        <begin position="1"/>
        <end position="140"/>
    </location>
</feature>
<dbReference type="Gene3D" id="3.20.80.10">
    <property type="entry name" value="Regulatory factor, effector binding domain"/>
    <property type="match status" value="1"/>
</dbReference>
<reference evidence="2 3" key="1">
    <citation type="submission" date="2016-10" db="EMBL/GenBank/DDBJ databases">
        <authorList>
            <person name="de Groot N.N."/>
        </authorList>
    </citation>
    <scope>NUCLEOTIDE SEQUENCE [LARGE SCALE GENOMIC DNA]</scope>
    <source>
        <strain evidence="2 3">DSM 25186</strain>
    </source>
</reference>
<dbReference type="Pfam" id="PF14526">
    <property type="entry name" value="Cass2"/>
    <property type="match status" value="1"/>
</dbReference>
<keyword evidence="3" id="KW-1185">Reference proteome</keyword>
<gene>
    <name evidence="2" type="ORF">SAMN05421823_103458</name>
</gene>
<dbReference type="EMBL" id="FNFO01000003">
    <property type="protein sequence ID" value="SDK75034.1"/>
    <property type="molecule type" value="Genomic_DNA"/>
</dbReference>
<proteinExistence type="predicted"/>
<dbReference type="InterPro" id="IPR029441">
    <property type="entry name" value="Cass2"/>
</dbReference>
<evidence type="ECO:0000259" key="1">
    <source>
        <dbReference type="SMART" id="SM00871"/>
    </source>
</evidence>
<protein>
    <submittedName>
        <fullName evidence="2">AraC family transcriptional regulator</fullName>
    </submittedName>
</protein>
<evidence type="ECO:0000313" key="2">
    <source>
        <dbReference type="EMBL" id="SDK75034.1"/>
    </source>
</evidence>
<dbReference type="InterPro" id="IPR010499">
    <property type="entry name" value="AraC_E-bd"/>
</dbReference>
<dbReference type="InterPro" id="IPR011256">
    <property type="entry name" value="Reg_factor_effector_dom_sf"/>
</dbReference>
<dbReference type="STRING" id="1075417.SAMN05421823_103458"/>
<evidence type="ECO:0000313" key="3">
    <source>
        <dbReference type="Proteomes" id="UP000198510"/>
    </source>
</evidence>
<dbReference type="SMART" id="SM00871">
    <property type="entry name" value="AraC_E_bind"/>
    <property type="match status" value="1"/>
</dbReference>
<sequence>MTTSLADNQTHVLWRTFMPRRREITRVIGSELYSIERYGPAYFERFDPQARFEKWAAVEVPATTTVPEGWETLTTPEGLYAVFVHRGPASAGPTTYQFILGTWLPQSTYVVDHRPHFAVMGERYKGEDPDSEEELWIPITKKV</sequence>
<dbReference type="Proteomes" id="UP000198510">
    <property type="component" value="Unassembled WGS sequence"/>
</dbReference>
<dbReference type="AlphaFoldDB" id="A0A1G9EG07"/>
<organism evidence="2 3">
    <name type="scientific">Catalinimonas alkaloidigena</name>
    <dbReference type="NCBI Taxonomy" id="1075417"/>
    <lineage>
        <taxon>Bacteria</taxon>
        <taxon>Pseudomonadati</taxon>
        <taxon>Bacteroidota</taxon>
        <taxon>Cytophagia</taxon>
        <taxon>Cytophagales</taxon>
        <taxon>Catalimonadaceae</taxon>
        <taxon>Catalinimonas</taxon>
    </lineage>
</organism>
<accession>A0A1G9EG07</accession>